<dbReference type="InterPro" id="IPR050951">
    <property type="entry name" value="Retrovirus_Pol_polyprotein"/>
</dbReference>
<keyword evidence="3" id="KW-0540">Nuclease</keyword>
<keyword evidence="1" id="KW-0808">Transferase</keyword>
<keyword evidence="4" id="KW-0255">Endonuclease</keyword>
<evidence type="ECO:0000256" key="1">
    <source>
        <dbReference type="ARBA" id="ARBA00022679"/>
    </source>
</evidence>
<evidence type="ECO:0000256" key="7">
    <source>
        <dbReference type="SAM" id="MobiDB-lite"/>
    </source>
</evidence>
<dbReference type="InterPro" id="IPR043128">
    <property type="entry name" value="Rev_trsase/Diguanyl_cyclase"/>
</dbReference>
<dbReference type="Proteomes" id="UP000288805">
    <property type="component" value="Unassembled WGS sequence"/>
</dbReference>
<keyword evidence="2" id="KW-0548">Nucleotidyltransferase</keyword>
<dbReference type="PANTHER" id="PTHR37984:SF5">
    <property type="entry name" value="PROTEIN NYNRIN-LIKE"/>
    <property type="match status" value="1"/>
</dbReference>
<dbReference type="SUPFAM" id="SSF56672">
    <property type="entry name" value="DNA/RNA polymerases"/>
    <property type="match status" value="1"/>
</dbReference>
<sequence length="399" mass="45324">MAVAESLVDYRMGDSSKPKPSSKVNQAKGRGDKRSRGHTSKEGSSKGPSGNDGKGKDKRKEFTPRTNCFLGPCEWKATKALVDTGVTSVTHNFVLEDETKRLELQASKEGGWLKAVNSAAKPSHGVARGVAMHIAHGRNEVKAVPLPSYAQWFILERRRPCMVPTVTKGTLKTPMLSAMQVKKGFKEERGDLPHHPEGRKGCWRLPPRRKEDHKIELEPGAKPPTMGPYRMAPPELEELRRQLKELLDAGFIQPSKAPYVIYSNTLKEHVEHLRKVFKILRQNELYVKREKCSFSRGEVSFLGHRIKDDKLMMDDSKVNAIQEWDPPTKMPSDFAIGGVLMQERHQIAFESCKINNTERHYTVQEKEMTAIVHYLRTWRHYLLGSHFIVKTDNVATSYF</sequence>
<evidence type="ECO:0000256" key="6">
    <source>
        <dbReference type="ARBA" id="ARBA00022918"/>
    </source>
</evidence>
<dbReference type="PANTHER" id="PTHR37984">
    <property type="entry name" value="PROTEIN CBG26694"/>
    <property type="match status" value="1"/>
</dbReference>
<keyword evidence="5" id="KW-0378">Hydrolase</keyword>
<feature type="compositionally biased region" description="Basic and acidic residues" evidence="7">
    <location>
        <begin position="53"/>
        <end position="63"/>
    </location>
</feature>
<evidence type="ECO:0000256" key="2">
    <source>
        <dbReference type="ARBA" id="ARBA00022695"/>
    </source>
</evidence>
<dbReference type="InterPro" id="IPR043502">
    <property type="entry name" value="DNA/RNA_pol_sf"/>
</dbReference>
<evidence type="ECO:0000259" key="8">
    <source>
        <dbReference type="Pfam" id="PF17917"/>
    </source>
</evidence>
<organism evidence="9 10">
    <name type="scientific">Vitis vinifera</name>
    <name type="common">Grape</name>
    <dbReference type="NCBI Taxonomy" id="29760"/>
    <lineage>
        <taxon>Eukaryota</taxon>
        <taxon>Viridiplantae</taxon>
        <taxon>Streptophyta</taxon>
        <taxon>Embryophyta</taxon>
        <taxon>Tracheophyta</taxon>
        <taxon>Spermatophyta</taxon>
        <taxon>Magnoliopsida</taxon>
        <taxon>eudicotyledons</taxon>
        <taxon>Gunneridae</taxon>
        <taxon>Pentapetalae</taxon>
        <taxon>rosids</taxon>
        <taxon>Vitales</taxon>
        <taxon>Vitaceae</taxon>
        <taxon>Viteae</taxon>
        <taxon>Vitis</taxon>
    </lineage>
</organism>
<dbReference type="AlphaFoldDB" id="A0A438CFV0"/>
<feature type="region of interest" description="Disordered" evidence="7">
    <location>
        <begin position="1"/>
        <end position="63"/>
    </location>
</feature>
<comment type="caution">
    <text evidence="9">The sequence shown here is derived from an EMBL/GenBank/DDBJ whole genome shotgun (WGS) entry which is preliminary data.</text>
</comment>
<evidence type="ECO:0000256" key="4">
    <source>
        <dbReference type="ARBA" id="ARBA00022759"/>
    </source>
</evidence>
<evidence type="ECO:0000256" key="3">
    <source>
        <dbReference type="ARBA" id="ARBA00022722"/>
    </source>
</evidence>
<reference evidence="9 10" key="1">
    <citation type="journal article" date="2018" name="PLoS Genet.">
        <title>Population sequencing reveals clonal diversity and ancestral inbreeding in the grapevine cultivar Chardonnay.</title>
        <authorList>
            <person name="Roach M.J."/>
            <person name="Johnson D.L."/>
            <person name="Bohlmann J."/>
            <person name="van Vuuren H.J."/>
            <person name="Jones S.J."/>
            <person name="Pretorius I.S."/>
            <person name="Schmidt S.A."/>
            <person name="Borneman A.R."/>
        </authorList>
    </citation>
    <scope>NUCLEOTIDE SEQUENCE [LARGE SCALE GENOMIC DNA]</scope>
    <source>
        <strain evidence="10">cv. Chardonnay</strain>
        <tissue evidence="9">Leaf</tissue>
    </source>
</reference>
<keyword evidence="6" id="KW-0695">RNA-directed DNA polymerase</keyword>
<proteinExistence type="predicted"/>
<evidence type="ECO:0000313" key="10">
    <source>
        <dbReference type="Proteomes" id="UP000288805"/>
    </source>
</evidence>
<feature type="domain" description="Reverse transcriptase RNase H-like" evidence="8">
    <location>
        <begin position="332"/>
        <end position="398"/>
    </location>
</feature>
<dbReference type="GO" id="GO:0003964">
    <property type="term" value="F:RNA-directed DNA polymerase activity"/>
    <property type="evidence" value="ECO:0007669"/>
    <property type="project" value="UniProtKB-KW"/>
</dbReference>
<dbReference type="Gene3D" id="3.10.10.10">
    <property type="entry name" value="HIV Type 1 Reverse Transcriptase, subunit A, domain 1"/>
    <property type="match status" value="1"/>
</dbReference>
<evidence type="ECO:0000256" key="5">
    <source>
        <dbReference type="ARBA" id="ARBA00022801"/>
    </source>
</evidence>
<dbReference type="Pfam" id="PF17917">
    <property type="entry name" value="RT_RNaseH"/>
    <property type="match status" value="1"/>
</dbReference>
<accession>A0A438CFV0</accession>
<name>A0A438CFV0_VITVI</name>
<protein>
    <recommendedName>
        <fullName evidence="8">Reverse transcriptase RNase H-like domain-containing protein</fullName>
    </recommendedName>
</protein>
<dbReference type="InterPro" id="IPR041373">
    <property type="entry name" value="RT_RNaseH"/>
</dbReference>
<dbReference type="EMBL" id="QGNW01002250">
    <property type="protein sequence ID" value="RVW22084.1"/>
    <property type="molecule type" value="Genomic_DNA"/>
</dbReference>
<dbReference type="Gene3D" id="3.30.70.270">
    <property type="match status" value="1"/>
</dbReference>
<dbReference type="GO" id="GO:0016787">
    <property type="term" value="F:hydrolase activity"/>
    <property type="evidence" value="ECO:0007669"/>
    <property type="project" value="UniProtKB-KW"/>
</dbReference>
<dbReference type="GO" id="GO:0004519">
    <property type="term" value="F:endonuclease activity"/>
    <property type="evidence" value="ECO:0007669"/>
    <property type="project" value="UniProtKB-KW"/>
</dbReference>
<feature type="compositionally biased region" description="Basic and acidic residues" evidence="7">
    <location>
        <begin position="29"/>
        <end position="44"/>
    </location>
</feature>
<gene>
    <name evidence="9" type="ORF">CK203_110937</name>
</gene>
<evidence type="ECO:0000313" key="9">
    <source>
        <dbReference type="EMBL" id="RVW22084.1"/>
    </source>
</evidence>